<organism evidence="1 2">
    <name type="scientific">Paraburkholderia tagetis</name>
    <dbReference type="NCBI Taxonomy" id="2913261"/>
    <lineage>
        <taxon>Bacteria</taxon>
        <taxon>Pseudomonadati</taxon>
        <taxon>Pseudomonadota</taxon>
        <taxon>Betaproteobacteria</taxon>
        <taxon>Burkholderiales</taxon>
        <taxon>Burkholderiaceae</taxon>
        <taxon>Paraburkholderia</taxon>
    </lineage>
</organism>
<protein>
    <submittedName>
        <fullName evidence="1">Uncharacterized protein</fullName>
    </submittedName>
</protein>
<gene>
    <name evidence="1" type="ORF">L5014_29515</name>
</gene>
<comment type="caution">
    <text evidence="1">The sequence shown here is derived from an EMBL/GenBank/DDBJ whole genome shotgun (WGS) entry which is preliminary data.</text>
</comment>
<dbReference type="EMBL" id="JAKLJA010000036">
    <property type="protein sequence ID" value="MCG5077436.1"/>
    <property type="molecule type" value="Genomic_DNA"/>
</dbReference>
<keyword evidence="2" id="KW-1185">Reference proteome</keyword>
<proteinExistence type="predicted"/>
<name>A0A9X2A0N7_9BURK</name>
<sequence length="218" mass="25091">MQVLDQRLLPTFDGIESEATALQEKTYNDMMSMPFDPDVTDESMLAEAAFVAGYEHFTGMQAVRQSLINSFAPLLYHTWEQQLLAFHRKEVLHPREERDNQLLQVKVLQKRLKAKGFDITQLAKWANIDELRLVANTVKHADGDSADKLKAARPEFFEPHHANSKVTPMPFRYTPRVYRPMSGEDVYLTLDALRAYGRATIDFWDEFADALERASKLI</sequence>
<accession>A0A9X2A0N7</accession>
<reference evidence="1" key="1">
    <citation type="submission" date="2022-01" db="EMBL/GenBank/DDBJ databases">
        <title>Genome sequence and assembly of Parabukholderia sp. RG36.</title>
        <authorList>
            <person name="Chhetri G."/>
        </authorList>
    </citation>
    <scope>NUCLEOTIDE SEQUENCE</scope>
    <source>
        <strain evidence="1">RG36</strain>
    </source>
</reference>
<evidence type="ECO:0000313" key="1">
    <source>
        <dbReference type="EMBL" id="MCG5077436.1"/>
    </source>
</evidence>
<dbReference type="RefSeq" id="WP_238467336.1">
    <property type="nucleotide sequence ID" value="NZ_JAKLJA010000036.1"/>
</dbReference>
<dbReference type="AlphaFoldDB" id="A0A9X2A0N7"/>
<dbReference type="Proteomes" id="UP001139308">
    <property type="component" value="Unassembled WGS sequence"/>
</dbReference>
<evidence type="ECO:0000313" key="2">
    <source>
        <dbReference type="Proteomes" id="UP001139308"/>
    </source>
</evidence>